<sequence length="214" mass="23782">MLSSHRGGLSYCPFVQDCSTVTALLPAGGVFCTPRGAVKTATHMGQGSLYLRRELAVFLQSGTPHLRVLEIALPSNMRPTVSTPFDGRIWRERRLRAHLVNSNEVVITVEDEVPMAEWHQYIRNIEEARRSPPAWQRRGAVVHANAGVVSPKQVQTLYPLDTNPQAPWSPRFGPEQATPGTDFSAVCTSLDEAFDPFDILSLSPFPEYLREELG</sequence>
<dbReference type="GeneID" id="19111934"/>
<dbReference type="RefSeq" id="XP_007675229.1">
    <property type="nucleotide sequence ID" value="XM_007677039.1"/>
</dbReference>
<name>M2LS48_BAUPA</name>
<protein>
    <submittedName>
        <fullName evidence="1">Uncharacterized protein</fullName>
    </submittedName>
</protein>
<proteinExistence type="predicted"/>
<keyword evidence="2" id="KW-1185">Reference proteome</keyword>
<dbReference type="EMBL" id="KB445554">
    <property type="protein sequence ID" value="EMC97292.1"/>
    <property type="molecule type" value="Genomic_DNA"/>
</dbReference>
<reference evidence="1 2" key="1">
    <citation type="journal article" date="2012" name="PLoS Pathog.">
        <title>Diverse lifestyles and strategies of plant pathogenesis encoded in the genomes of eighteen Dothideomycetes fungi.</title>
        <authorList>
            <person name="Ohm R.A."/>
            <person name="Feau N."/>
            <person name="Henrissat B."/>
            <person name="Schoch C.L."/>
            <person name="Horwitz B.A."/>
            <person name="Barry K.W."/>
            <person name="Condon B.J."/>
            <person name="Copeland A.C."/>
            <person name="Dhillon B."/>
            <person name="Glaser F."/>
            <person name="Hesse C.N."/>
            <person name="Kosti I."/>
            <person name="LaButti K."/>
            <person name="Lindquist E.A."/>
            <person name="Lucas S."/>
            <person name="Salamov A.A."/>
            <person name="Bradshaw R.E."/>
            <person name="Ciuffetti L."/>
            <person name="Hamelin R.C."/>
            <person name="Kema G.H.J."/>
            <person name="Lawrence C."/>
            <person name="Scott J.A."/>
            <person name="Spatafora J.W."/>
            <person name="Turgeon B.G."/>
            <person name="de Wit P.J.G.M."/>
            <person name="Zhong S."/>
            <person name="Goodwin S.B."/>
            <person name="Grigoriev I.V."/>
        </authorList>
    </citation>
    <scope>NUCLEOTIDE SEQUENCE [LARGE SCALE GENOMIC DNA]</scope>
    <source>
        <strain evidence="1 2">UAMH 10762</strain>
    </source>
</reference>
<evidence type="ECO:0000313" key="1">
    <source>
        <dbReference type="EMBL" id="EMC97292.1"/>
    </source>
</evidence>
<accession>M2LS48</accession>
<dbReference type="KEGG" id="bcom:BAUCODRAFT_33020"/>
<dbReference type="Proteomes" id="UP000011761">
    <property type="component" value="Unassembled WGS sequence"/>
</dbReference>
<gene>
    <name evidence="1" type="ORF">BAUCODRAFT_33020</name>
</gene>
<evidence type="ECO:0000313" key="2">
    <source>
        <dbReference type="Proteomes" id="UP000011761"/>
    </source>
</evidence>
<organism evidence="1 2">
    <name type="scientific">Baudoinia panamericana (strain UAMH 10762)</name>
    <name type="common">Angels' share fungus</name>
    <name type="synonym">Baudoinia compniacensis (strain UAMH 10762)</name>
    <dbReference type="NCBI Taxonomy" id="717646"/>
    <lineage>
        <taxon>Eukaryota</taxon>
        <taxon>Fungi</taxon>
        <taxon>Dikarya</taxon>
        <taxon>Ascomycota</taxon>
        <taxon>Pezizomycotina</taxon>
        <taxon>Dothideomycetes</taxon>
        <taxon>Dothideomycetidae</taxon>
        <taxon>Mycosphaerellales</taxon>
        <taxon>Teratosphaeriaceae</taxon>
        <taxon>Baudoinia</taxon>
    </lineage>
</organism>
<dbReference type="AlphaFoldDB" id="M2LS48"/>
<dbReference type="HOGENOM" id="CLU_1288689_0_0_1"/>